<gene>
    <name evidence="3" type="primary">hspQ</name>
    <name evidence="3" type="ORF">IE978_20955</name>
</gene>
<dbReference type="GO" id="GO:0003677">
    <property type="term" value="F:DNA binding"/>
    <property type="evidence" value="ECO:0007669"/>
    <property type="project" value="UniProtKB-UniRule"/>
</dbReference>
<evidence type="ECO:0000313" key="4">
    <source>
        <dbReference type="Proteomes" id="UP000598328"/>
    </source>
</evidence>
<proteinExistence type="predicted"/>
<name>A0A927E139_KLEPN</name>
<protein>
    <recommendedName>
        <fullName evidence="1">Heat shock protein HspQ</fullName>
    </recommendedName>
</protein>
<evidence type="ECO:0000313" key="3">
    <source>
        <dbReference type="EMBL" id="MBD3722767.1"/>
    </source>
</evidence>
<dbReference type="NCBIfam" id="TIGR02097">
    <property type="entry name" value="yccV"/>
    <property type="match status" value="1"/>
</dbReference>
<dbReference type="Proteomes" id="UP000598328">
    <property type="component" value="Unassembled WGS sequence"/>
</dbReference>
<evidence type="ECO:0000259" key="2">
    <source>
        <dbReference type="SMART" id="SM00992"/>
    </source>
</evidence>
<dbReference type="SMART" id="SM00992">
    <property type="entry name" value="YccV-like"/>
    <property type="match status" value="1"/>
</dbReference>
<accession>A0A927E139</accession>
<dbReference type="InterPro" id="IPR036623">
    <property type="entry name" value="Hemimethylated_DNA-bd_sf"/>
</dbReference>
<dbReference type="Gene3D" id="2.30.30.390">
    <property type="entry name" value="Hemimethylated DNA-binding domain"/>
    <property type="match status" value="1"/>
</dbReference>
<feature type="domain" description="Hemimethylated DNA-binding" evidence="2">
    <location>
        <begin position="3"/>
        <end position="102"/>
    </location>
</feature>
<dbReference type="InterPro" id="IPR011722">
    <property type="entry name" value="Hemimethylated_DNA-bd_dom"/>
</dbReference>
<dbReference type="Pfam" id="PF08755">
    <property type="entry name" value="YccV-like"/>
    <property type="match status" value="1"/>
</dbReference>
<dbReference type="SUPFAM" id="SSF141255">
    <property type="entry name" value="YccV-like"/>
    <property type="match status" value="1"/>
</dbReference>
<evidence type="ECO:0000256" key="1">
    <source>
        <dbReference type="NCBIfam" id="TIGR02097"/>
    </source>
</evidence>
<organism evidence="3 4">
    <name type="scientific">Klebsiella pneumoniae</name>
    <dbReference type="NCBI Taxonomy" id="573"/>
    <lineage>
        <taxon>Bacteria</taxon>
        <taxon>Pseudomonadati</taxon>
        <taxon>Pseudomonadota</taxon>
        <taxon>Gammaproteobacteria</taxon>
        <taxon>Enterobacterales</taxon>
        <taxon>Enterobacteriaceae</taxon>
        <taxon>Klebsiella/Raoultella group</taxon>
        <taxon>Klebsiella</taxon>
        <taxon>Klebsiella pneumoniae complex</taxon>
    </lineage>
</organism>
<comment type="caution">
    <text evidence="3">The sequence shown here is derived from an EMBL/GenBank/DDBJ whole genome shotgun (WGS) entry which is preliminary data.</text>
</comment>
<dbReference type="EMBL" id="JACXSV010000009">
    <property type="protein sequence ID" value="MBD3722767.1"/>
    <property type="molecule type" value="Genomic_DNA"/>
</dbReference>
<dbReference type="AlphaFoldDB" id="A0A927E139"/>
<keyword evidence="3" id="KW-0346">Stress response</keyword>
<reference evidence="3" key="1">
    <citation type="submission" date="2020-07" db="EMBL/GenBank/DDBJ databases">
        <title>Clinical and genomic characterization of carbapenemase-producing Enterobacterales causing secondary infections during the COVID-19 crisis at a New York City hospital.</title>
        <authorList>
            <person name="Gomez-Simmonds A."/>
            <person name="Annavajhala M.K."/>
            <person name="Uhlemann A.-C."/>
        </authorList>
    </citation>
    <scope>NUCLEOTIDE SEQUENCE</scope>
    <source>
        <strain evidence="3">KP1826</strain>
    </source>
</reference>
<sequence>MIASKFGIGQQVRHTLLGYRASSSMSIPSIRSRSRKRMKLPPMTNCARRPRYHVVMEDDDGQPIHTYLAEAQLSSETRDEHPEQPSLDELAKTIRQQLQAPRLRN</sequence>